<dbReference type="InterPro" id="IPR050905">
    <property type="entry name" value="Plant_NBS-LRR"/>
</dbReference>
<keyword evidence="3" id="KW-0547">Nucleotide-binding</keyword>
<dbReference type="Gene3D" id="3.80.10.10">
    <property type="entry name" value="Ribonuclease Inhibitor"/>
    <property type="match status" value="4"/>
</dbReference>
<feature type="domain" description="AAA+ ATPase" evidence="7">
    <location>
        <begin position="171"/>
        <end position="306"/>
    </location>
</feature>
<keyword evidence="4" id="KW-0611">Plant defense</keyword>
<dbReference type="SUPFAM" id="SSF52058">
    <property type="entry name" value="L domain-like"/>
    <property type="match status" value="1"/>
</dbReference>
<organism evidence="8 9">
    <name type="scientific">Malus baccata</name>
    <name type="common">Siberian crab apple</name>
    <name type="synonym">Pyrus baccata</name>
    <dbReference type="NCBI Taxonomy" id="106549"/>
    <lineage>
        <taxon>Eukaryota</taxon>
        <taxon>Viridiplantae</taxon>
        <taxon>Streptophyta</taxon>
        <taxon>Embryophyta</taxon>
        <taxon>Tracheophyta</taxon>
        <taxon>Spermatophyta</taxon>
        <taxon>Magnoliopsida</taxon>
        <taxon>eudicotyledons</taxon>
        <taxon>Gunneridae</taxon>
        <taxon>Pentapetalae</taxon>
        <taxon>rosids</taxon>
        <taxon>fabids</taxon>
        <taxon>Rosales</taxon>
        <taxon>Rosaceae</taxon>
        <taxon>Amygdaloideae</taxon>
        <taxon>Maleae</taxon>
        <taxon>Malus</taxon>
    </lineage>
</organism>
<evidence type="ECO:0000313" key="9">
    <source>
        <dbReference type="Proteomes" id="UP000315295"/>
    </source>
</evidence>
<dbReference type="Pfam" id="PF23598">
    <property type="entry name" value="LRR_14"/>
    <property type="match status" value="1"/>
</dbReference>
<dbReference type="PANTHER" id="PTHR33463:SF198">
    <property type="entry name" value="RPP4C3"/>
    <property type="match status" value="1"/>
</dbReference>
<dbReference type="SMART" id="SM00382">
    <property type="entry name" value="AAA"/>
    <property type="match status" value="1"/>
</dbReference>
<evidence type="ECO:0000256" key="6">
    <source>
        <dbReference type="SAM" id="Coils"/>
    </source>
</evidence>
<dbReference type="STRING" id="106549.A0A540N7S3"/>
<evidence type="ECO:0000259" key="7">
    <source>
        <dbReference type="SMART" id="SM00382"/>
    </source>
</evidence>
<feature type="coiled-coil region" evidence="6">
    <location>
        <begin position="62"/>
        <end position="89"/>
    </location>
</feature>
<dbReference type="InterPro" id="IPR032675">
    <property type="entry name" value="LRR_dom_sf"/>
</dbReference>
<gene>
    <name evidence="8" type="ORF">C1H46_007295</name>
</gene>
<keyword evidence="6" id="KW-0175">Coiled coil</keyword>
<dbReference type="SUPFAM" id="SSF52047">
    <property type="entry name" value="RNI-like"/>
    <property type="match status" value="1"/>
</dbReference>
<dbReference type="GO" id="GO:0005524">
    <property type="term" value="F:ATP binding"/>
    <property type="evidence" value="ECO:0007669"/>
    <property type="project" value="UniProtKB-KW"/>
</dbReference>
<accession>A0A540N7S3</accession>
<comment type="similarity">
    <text evidence="1">Belongs to the disease resistance NB-LRR family.</text>
</comment>
<evidence type="ECO:0000256" key="2">
    <source>
        <dbReference type="ARBA" id="ARBA00022737"/>
    </source>
</evidence>
<keyword evidence="5" id="KW-0067">ATP-binding</keyword>
<proteinExistence type="inferred from homology"/>
<dbReference type="Pfam" id="PF23247">
    <property type="entry name" value="LRR_RPS2"/>
    <property type="match status" value="5"/>
</dbReference>
<dbReference type="Pfam" id="PF00931">
    <property type="entry name" value="NB-ARC"/>
    <property type="match status" value="1"/>
</dbReference>
<reference evidence="8 9" key="1">
    <citation type="journal article" date="2019" name="G3 (Bethesda)">
        <title>Sequencing of a Wild Apple (Malus baccata) Genome Unravels the Differences Between Cultivated and Wild Apple Species Regarding Disease Resistance and Cold Tolerance.</title>
        <authorList>
            <person name="Chen X."/>
        </authorList>
    </citation>
    <scope>NUCLEOTIDE SEQUENCE [LARGE SCALE GENOMIC DNA]</scope>
    <source>
        <strain evidence="9">cv. Shandingzi</strain>
        <tissue evidence="8">Leaves</tissue>
    </source>
</reference>
<evidence type="ECO:0000313" key="8">
    <source>
        <dbReference type="EMBL" id="TQE07101.1"/>
    </source>
</evidence>
<dbReference type="Gene3D" id="1.10.8.430">
    <property type="entry name" value="Helical domain of apoptotic protease-activating factors"/>
    <property type="match status" value="1"/>
</dbReference>
<dbReference type="Proteomes" id="UP000315295">
    <property type="component" value="Unassembled WGS sequence"/>
</dbReference>
<dbReference type="EMBL" id="VIEB01000091">
    <property type="protein sequence ID" value="TQE07101.1"/>
    <property type="molecule type" value="Genomic_DNA"/>
</dbReference>
<name>A0A540N7S3_MALBA</name>
<evidence type="ECO:0000256" key="5">
    <source>
        <dbReference type="ARBA" id="ARBA00022840"/>
    </source>
</evidence>
<dbReference type="PRINTS" id="PR00364">
    <property type="entry name" value="DISEASERSIST"/>
</dbReference>
<sequence length="1480" mass="168020">MEILTAIIPKIIDYTIRPVGRQVGYIIFYKSNLEDLRSTLKNFDAVKVRMKHAVDEAERKVNKKVEADVQNWHTEADEITREAEALLNDEGHAKTKCLIICPNLISYHQRSRKSTKLMKKIKLHENKKDFSSVSYNAPVEDISAIASDEYMAFESRISMVKDIIAELKKPDTNRIGVYGLGGVGKTTLAKEVYREAMKEKLFDDVVIILNVKEKKDDEQIQKEIAEKFDMDVDESQKMGTRANLLRARIKDRKSTLIILDDILGIIDFEAVGLVGVPTCNLLLTSRDQTVLSEMRTQTFFQLGLLSEEETWSLFEKMAGDVVKDDRIRKIATQLARRCGGLPVSVVAVARASREDGRLEVWKDALRRFKSFDKEGPAEIAKLAIEWSYNRLKGDELRPLFLLCGVIAGGSCSIFLSDLFKYSMGLGLIKNCDTVEDARNSLHALAAKLKNSCLLLDSYDDGTVRMHELVRDAAIWIASDEQMAFSKAYGDEVKEWPIEDLFKKYTTISLKSCKIPRLPDVSWECPELKLLILENDNIGDSQEIPSKYFEGMKELKVLDVTKFCIQSLPPSLQSLKHLHTLCLDQCELVDITLVGQLTNLKILSLIDSKVKELPKEIGKLTRLQLLDLTGCSELILISPDVISSLTRLEDLRMGIKSFKQWEGKGLVDGRRSNASVSELKHLSQLTALDIHVPDANILPTNLFTDKLERYTILIGDCWEYPDIYGTSSNMLKLKLTRRNQFDRGIKLLVKRCEQLYLDGMESVNIISYLFDSEAVKQVKHLHVQNNDEVTYVINSISWSYSPNAFPNLESLSLHDLVSLESVCYGQLIGEPFQKLKSLTLRNLPKLIGFSSKGKQLTIDTETNEIVLEDEVGGAPKLFNIGEVLMPNLTTLIVHRCDSLRFLFSSSMAKCLGQLKHLTISKCQIMEEIVGKNEENTDGMFCKLKHLWLQHLPNLTKFSSGSYIEFPSLELLDLDDCPKLEIFIFDAKSENITINKERREIDSKENFELFDEKGGFPSLDKLIIHDLPQLETIFHNQLHPDSFRRLRKIDVCRCHSLINIFGPSIMGRLKALDTLKIKQCQSLQVVYDTSSTTQLNGFECPNLNSVHIHSCDSLKNIFPTSVAKGLKQLLWLTIENCGLMKEIVAKEEGSERTHEFGFPKVETLVFHNMPQLRNFYPGLHVSHWPSLNKLGFVKCASVEIFASEFSTYHDKLKLGHPTPMKQPFFLIEKGKSFLNLEFLRLDKNTEIWYEHYGPLPAEMLSKLKSLYFATSLPKSYVILENLQNLEMLHVISAPWKELFVHDHQGSSSGEIHEVETLQHVKDLWLIDMSELIHLGKENPQPGGPVFPNLEVLYLNKCGRLENLASALISFRNLTTLDIWGCHRLQYLIPYSVAKNLQQLKKLKVKSCEGMVEIVANNGDDSENEITFSCLQHLELSGLPSLQGFCAGNCIVKVPSLHTLFVEHCQLIELEISPDGLLVIHDQ</sequence>
<keyword evidence="9" id="KW-1185">Reference proteome</keyword>
<dbReference type="InterPro" id="IPR055414">
    <property type="entry name" value="LRR_R13L4/SHOC2-like"/>
</dbReference>
<dbReference type="InterPro" id="IPR057135">
    <property type="entry name" value="At4g27190-like_LRR"/>
</dbReference>
<dbReference type="InterPro" id="IPR002182">
    <property type="entry name" value="NB-ARC"/>
</dbReference>
<dbReference type="PANTHER" id="PTHR33463">
    <property type="entry name" value="NB-ARC DOMAIN-CONTAINING PROTEIN-RELATED"/>
    <property type="match status" value="1"/>
</dbReference>
<comment type="caution">
    <text evidence="8">The sequence shown here is derived from an EMBL/GenBank/DDBJ whole genome shotgun (WGS) entry which is preliminary data.</text>
</comment>
<dbReference type="InterPro" id="IPR027417">
    <property type="entry name" value="P-loop_NTPase"/>
</dbReference>
<dbReference type="InterPro" id="IPR003593">
    <property type="entry name" value="AAA+_ATPase"/>
</dbReference>
<evidence type="ECO:0000256" key="1">
    <source>
        <dbReference type="ARBA" id="ARBA00008894"/>
    </source>
</evidence>
<protein>
    <recommendedName>
        <fullName evidence="7">AAA+ ATPase domain-containing protein</fullName>
    </recommendedName>
</protein>
<dbReference type="GO" id="GO:0006952">
    <property type="term" value="P:defense response"/>
    <property type="evidence" value="ECO:0007669"/>
    <property type="project" value="UniProtKB-KW"/>
</dbReference>
<keyword evidence="2" id="KW-0677">Repeat</keyword>
<evidence type="ECO:0000256" key="4">
    <source>
        <dbReference type="ARBA" id="ARBA00022821"/>
    </source>
</evidence>
<dbReference type="InterPro" id="IPR042197">
    <property type="entry name" value="Apaf_helical"/>
</dbReference>
<evidence type="ECO:0000256" key="3">
    <source>
        <dbReference type="ARBA" id="ARBA00022741"/>
    </source>
</evidence>
<dbReference type="GO" id="GO:0043531">
    <property type="term" value="F:ADP binding"/>
    <property type="evidence" value="ECO:0007669"/>
    <property type="project" value="InterPro"/>
</dbReference>
<dbReference type="SUPFAM" id="SSF52540">
    <property type="entry name" value="P-loop containing nucleoside triphosphate hydrolases"/>
    <property type="match status" value="1"/>
</dbReference>
<dbReference type="Gene3D" id="3.40.50.300">
    <property type="entry name" value="P-loop containing nucleotide triphosphate hydrolases"/>
    <property type="match status" value="1"/>
</dbReference>